<keyword evidence="1" id="KW-1133">Transmembrane helix</keyword>
<dbReference type="AlphaFoldDB" id="A0AA43ZSP0"/>
<keyword evidence="1" id="KW-0812">Transmembrane</keyword>
<feature type="transmembrane region" description="Helical" evidence="1">
    <location>
        <begin position="53"/>
        <end position="77"/>
    </location>
</feature>
<dbReference type="Proteomes" id="UP001171751">
    <property type="component" value="Unassembled WGS sequence"/>
</dbReference>
<evidence type="ECO:0000256" key="1">
    <source>
        <dbReference type="SAM" id="Phobius"/>
    </source>
</evidence>
<sequence length="152" mass="18073">MADIFDINLEKNRKIILYSYLFYIILFFLYTLAVIFLFHFTQDRTGMDDGYGYYLMTFFLSPHHFALFFSIILYIPAWAYRKKWLAGLSIPLDFFAALHLIYASLALWNSPESLTVAMLIFITLPLLIFAFWLFQIAYQKLKAYFFIKKTTS</sequence>
<organism evidence="2 3">
    <name type="scientific">Atopococcus tabaci</name>
    <dbReference type="NCBI Taxonomy" id="269774"/>
    <lineage>
        <taxon>Bacteria</taxon>
        <taxon>Bacillati</taxon>
        <taxon>Bacillota</taxon>
        <taxon>Bacilli</taxon>
        <taxon>Lactobacillales</taxon>
        <taxon>Carnobacteriaceae</taxon>
        <taxon>Atopococcus</taxon>
    </lineage>
</organism>
<gene>
    <name evidence="2" type="ORF">Q4F26_06110</name>
</gene>
<evidence type="ECO:0000313" key="2">
    <source>
        <dbReference type="EMBL" id="MDO5457906.1"/>
    </source>
</evidence>
<accession>A0AA43ZSP0</accession>
<feature type="transmembrane region" description="Helical" evidence="1">
    <location>
        <begin position="114"/>
        <end position="134"/>
    </location>
</feature>
<dbReference type="EMBL" id="JAUNQW010000032">
    <property type="protein sequence ID" value="MDO5457906.1"/>
    <property type="molecule type" value="Genomic_DNA"/>
</dbReference>
<feature type="transmembrane region" description="Helical" evidence="1">
    <location>
        <begin position="84"/>
        <end position="108"/>
    </location>
</feature>
<feature type="transmembrane region" description="Helical" evidence="1">
    <location>
        <begin position="20"/>
        <end position="41"/>
    </location>
</feature>
<keyword evidence="3" id="KW-1185">Reference proteome</keyword>
<protein>
    <submittedName>
        <fullName evidence="2">Uncharacterized protein</fullName>
    </submittedName>
</protein>
<evidence type="ECO:0000313" key="3">
    <source>
        <dbReference type="Proteomes" id="UP001171751"/>
    </source>
</evidence>
<reference evidence="2" key="1">
    <citation type="submission" date="2023-07" db="EMBL/GenBank/DDBJ databases">
        <title>Between Cages and Wild: Unraveling the Impact of Captivity on Animal Microbiomes and Antimicrobial Resistance.</title>
        <authorList>
            <person name="Schmartz G.P."/>
            <person name="Rehner J."/>
            <person name="Schuff M.J."/>
            <person name="Becker S.L."/>
            <person name="Kravczyk M."/>
            <person name="Gurevich A."/>
            <person name="Francke R."/>
            <person name="Mueller R."/>
            <person name="Keller V."/>
            <person name="Keller A."/>
        </authorList>
    </citation>
    <scope>NUCLEOTIDE SEQUENCE</scope>
    <source>
        <strain evidence="2">S39M_St_73</strain>
    </source>
</reference>
<name>A0AA43ZSP0_9LACT</name>
<proteinExistence type="predicted"/>
<keyword evidence="1" id="KW-0472">Membrane</keyword>
<comment type="caution">
    <text evidence="2">The sequence shown here is derived from an EMBL/GenBank/DDBJ whole genome shotgun (WGS) entry which is preliminary data.</text>
</comment>